<dbReference type="EMBL" id="CM055757">
    <property type="protein sequence ID" value="KAJ7988725.1"/>
    <property type="molecule type" value="Genomic_DNA"/>
</dbReference>
<proteinExistence type="predicted"/>
<evidence type="ECO:0000313" key="2">
    <source>
        <dbReference type="Proteomes" id="UP001157502"/>
    </source>
</evidence>
<accession>A0ACC2FBV4</accession>
<reference evidence="1" key="1">
    <citation type="submission" date="2021-05" db="EMBL/GenBank/DDBJ databases">
        <authorList>
            <person name="Pan Q."/>
            <person name="Jouanno E."/>
            <person name="Zahm M."/>
            <person name="Klopp C."/>
            <person name="Cabau C."/>
            <person name="Louis A."/>
            <person name="Berthelot C."/>
            <person name="Parey E."/>
            <person name="Roest Crollius H."/>
            <person name="Montfort J."/>
            <person name="Robinson-Rechavi M."/>
            <person name="Bouchez O."/>
            <person name="Lampietro C."/>
            <person name="Lopez Roques C."/>
            <person name="Donnadieu C."/>
            <person name="Postlethwait J."/>
            <person name="Bobe J."/>
            <person name="Dillon D."/>
            <person name="Chandos A."/>
            <person name="von Hippel F."/>
            <person name="Guiguen Y."/>
        </authorList>
    </citation>
    <scope>NUCLEOTIDE SEQUENCE</scope>
    <source>
        <strain evidence="1">YG-Jan2019</strain>
    </source>
</reference>
<sequence>MFLQRLGVVNQLGSVRLAPSGQSQDGTGRNFWNIVVYRLCLYHRTSTYTILRLRDKSYLDTFFLGGRDRSIHLKGFLSRKGFLESLRTLLDKTPHWRVLSFSAFLYIRCCDV</sequence>
<keyword evidence="2" id="KW-1185">Reference proteome</keyword>
<comment type="caution">
    <text evidence="1">The sequence shown here is derived from an EMBL/GenBank/DDBJ whole genome shotgun (WGS) entry which is preliminary data.</text>
</comment>
<protein>
    <submittedName>
        <fullName evidence="1">Uncharacterized protein</fullName>
    </submittedName>
</protein>
<organism evidence="1 2">
    <name type="scientific">Dallia pectoralis</name>
    <name type="common">Alaska blackfish</name>
    <dbReference type="NCBI Taxonomy" id="75939"/>
    <lineage>
        <taxon>Eukaryota</taxon>
        <taxon>Metazoa</taxon>
        <taxon>Chordata</taxon>
        <taxon>Craniata</taxon>
        <taxon>Vertebrata</taxon>
        <taxon>Euteleostomi</taxon>
        <taxon>Actinopterygii</taxon>
        <taxon>Neopterygii</taxon>
        <taxon>Teleostei</taxon>
        <taxon>Protacanthopterygii</taxon>
        <taxon>Esociformes</taxon>
        <taxon>Umbridae</taxon>
        <taxon>Dallia</taxon>
    </lineage>
</organism>
<dbReference type="Proteomes" id="UP001157502">
    <property type="component" value="Chromosome 30"/>
</dbReference>
<evidence type="ECO:0000313" key="1">
    <source>
        <dbReference type="EMBL" id="KAJ7988725.1"/>
    </source>
</evidence>
<name>A0ACC2FBV4_DALPE</name>
<gene>
    <name evidence="1" type="ORF">DPEC_G00312200</name>
</gene>